<dbReference type="Gene3D" id="2.130.10.10">
    <property type="entry name" value="YVTN repeat-like/Quinoprotein amine dehydrogenase"/>
    <property type="match status" value="2"/>
</dbReference>
<evidence type="ECO:0000313" key="5">
    <source>
        <dbReference type="EMBL" id="KAG5543880.1"/>
    </source>
</evidence>
<feature type="region of interest" description="Disordered" evidence="4">
    <location>
        <begin position="521"/>
        <end position="560"/>
    </location>
</feature>
<feature type="compositionally biased region" description="Polar residues" evidence="4">
    <location>
        <begin position="581"/>
        <end position="599"/>
    </location>
</feature>
<dbReference type="PANTHER" id="PTHR15574:SF40">
    <property type="entry name" value="WD AND TETRATRICOPEPTIDE REPEATS PROTEIN 1"/>
    <property type="match status" value="1"/>
</dbReference>
<dbReference type="SUPFAM" id="SSF48452">
    <property type="entry name" value="TPR-like"/>
    <property type="match status" value="1"/>
</dbReference>
<comment type="caution">
    <text evidence="5">The sequence shown here is derived from an EMBL/GenBank/DDBJ whole genome shotgun (WGS) entry which is preliminary data.</text>
</comment>
<feature type="region of interest" description="Disordered" evidence="4">
    <location>
        <begin position="885"/>
        <end position="935"/>
    </location>
</feature>
<feature type="repeat" description="WD" evidence="3">
    <location>
        <begin position="46"/>
        <end position="87"/>
    </location>
</feature>
<dbReference type="Proteomes" id="UP000823749">
    <property type="component" value="Chromosome 6"/>
</dbReference>
<dbReference type="SMART" id="SM00320">
    <property type="entry name" value="WD40"/>
    <property type="match status" value="6"/>
</dbReference>
<organism evidence="5 6">
    <name type="scientific">Rhododendron griersonianum</name>
    <dbReference type="NCBI Taxonomy" id="479676"/>
    <lineage>
        <taxon>Eukaryota</taxon>
        <taxon>Viridiplantae</taxon>
        <taxon>Streptophyta</taxon>
        <taxon>Embryophyta</taxon>
        <taxon>Tracheophyta</taxon>
        <taxon>Spermatophyta</taxon>
        <taxon>Magnoliopsida</taxon>
        <taxon>eudicotyledons</taxon>
        <taxon>Gunneridae</taxon>
        <taxon>Pentapetalae</taxon>
        <taxon>asterids</taxon>
        <taxon>Ericales</taxon>
        <taxon>Ericaceae</taxon>
        <taxon>Ericoideae</taxon>
        <taxon>Rhodoreae</taxon>
        <taxon>Rhododendron</taxon>
    </lineage>
</organism>
<dbReference type="PROSITE" id="PS50294">
    <property type="entry name" value="WD_REPEATS_REGION"/>
    <property type="match status" value="1"/>
</dbReference>
<keyword evidence="1 3" id="KW-0853">WD repeat</keyword>
<evidence type="ECO:0008006" key="7">
    <source>
        <dbReference type="Google" id="ProtNLM"/>
    </source>
</evidence>
<evidence type="ECO:0000313" key="6">
    <source>
        <dbReference type="Proteomes" id="UP000823749"/>
    </source>
</evidence>
<dbReference type="InterPro" id="IPR036322">
    <property type="entry name" value="WD40_repeat_dom_sf"/>
</dbReference>
<dbReference type="SUPFAM" id="SSF50978">
    <property type="entry name" value="WD40 repeat-like"/>
    <property type="match status" value="1"/>
</dbReference>
<dbReference type="GO" id="GO:0045717">
    <property type="term" value="P:negative regulation of fatty acid biosynthetic process"/>
    <property type="evidence" value="ECO:0007669"/>
    <property type="project" value="TreeGrafter"/>
</dbReference>
<keyword evidence="2" id="KW-0677">Repeat</keyword>
<dbReference type="AlphaFoldDB" id="A0AAV6JUN6"/>
<evidence type="ECO:0000256" key="2">
    <source>
        <dbReference type="ARBA" id="ARBA00022737"/>
    </source>
</evidence>
<dbReference type="InterPro" id="IPR045151">
    <property type="entry name" value="DCAF8"/>
</dbReference>
<dbReference type="Pfam" id="PF00400">
    <property type="entry name" value="WD40"/>
    <property type="match status" value="2"/>
</dbReference>
<sequence>MESVGFHDGNITDLIDKRTLHVRQDIRPSLQMHSSLIRRLSQERELEGHVGCVNAVAWNSKGSLLISGSDDTRVNIYSYSSRKLLHSFETGHSANIFCTKFVPETSDELVVSGAGDAEVRLFNLSRLRGRGPDESDISPSAVFQCHSRRVKKLAVEVGNPNVVWSASEDGTLRQHDFREASSCPPAGLAHQECRNVLLDLRCGAKRSLADPPKQPLALKSCDISSVRPHLLLVGGSDAFARLYDRRMLPPLSSCQKKLSPPSCVNYFCPMHLSDRGRSSLHLTHVTFSPNGEEVLLSYSGEHVYLMDVAGGSAMQYTPADASKLMTFTPILNGVELQSSKTGVLRNGFPLKSNFSATLDKCRKLVQIAEKSLLENTDYYYGIEACNDVLDCHGREIGPMLMHECLCIRAALLLKRKWKNDAFMALRDCHRARRINASSFRPLHIQSEALFQLGKHKEALEYAMAAHSMAPSDSEVAETLEDIKKHLASAEAEKNSKANDGAPKSEPRAGRALSLSDILYRSEANSDASQDGPRSDREDSDYEEELELDFETSGSGDEGRDVEANVLHGSLNLRIHRRGDSATETGRANGSCKSPTSSSQNDKTTYLNIAVQLTLCLCSYMQPEAAIDMKQRYVGHCNVGTDIKQASFLGQRGEYVASGSDDGKWFIWEKKTGRLIKILVGDDAVVNCVQCHPVDCVVATSGIDNTIKIWSPTSPVPSIMAAEPETNNVVDMMESNQRKLCRNREMIFNDMFIMLFAGPLNFWSGSGCMSFLKEPYIHLNAHKVNSVPIQTILGTDILPLTRSFPLAAHLELKNGVVHRWKNQAYLLKLAILRRFVNIYRKVIANIARKGVDFQLYKVRRYCSNQYPKAESYRVCNWCLIQTEKTQVSPNNSSSSNKTPSSQDHDHVIKKKKKLINGSGSDHNHGGQKGSSPFQIPVNTPIKKLIRSPEESPAAATARKRLITGGGLEGRLTRTKSQEISNGGTLTKQVFRNKVRRYKLLDEVSSQ</sequence>
<proteinExistence type="predicted"/>
<dbReference type="GO" id="GO:0080008">
    <property type="term" value="C:Cul4-RING E3 ubiquitin ligase complex"/>
    <property type="evidence" value="ECO:0007669"/>
    <property type="project" value="TreeGrafter"/>
</dbReference>
<feature type="compositionally biased region" description="Basic and acidic residues" evidence="4">
    <location>
        <begin position="490"/>
        <end position="508"/>
    </location>
</feature>
<gene>
    <name evidence="5" type="ORF">RHGRI_016591</name>
</gene>
<dbReference type="PROSITE" id="PS50082">
    <property type="entry name" value="WD_REPEATS_2"/>
    <property type="match status" value="2"/>
</dbReference>
<dbReference type="FunFam" id="2.130.10.10:FF:002473">
    <property type="entry name" value="Transducin family protein / WD-40 repeat family protein"/>
    <property type="match status" value="1"/>
</dbReference>
<dbReference type="InterPro" id="IPR001680">
    <property type="entry name" value="WD40_rpt"/>
</dbReference>
<dbReference type="PANTHER" id="PTHR15574">
    <property type="entry name" value="WD REPEAT DOMAIN-CONTAINING FAMILY"/>
    <property type="match status" value="1"/>
</dbReference>
<protein>
    <recommendedName>
        <fullName evidence="7">WD and tetratricopeptide repeats protein 1</fullName>
    </recommendedName>
</protein>
<feature type="region of interest" description="Disordered" evidence="4">
    <location>
        <begin position="576"/>
        <end position="599"/>
    </location>
</feature>
<dbReference type="GO" id="GO:0005737">
    <property type="term" value="C:cytoplasm"/>
    <property type="evidence" value="ECO:0007669"/>
    <property type="project" value="TreeGrafter"/>
</dbReference>
<feature type="region of interest" description="Disordered" evidence="4">
    <location>
        <begin position="489"/>
        <end position="509"/>
    </location>
</feature>
<dbReference type="EMBL" id="JACTNZ010000006">
    <property type="protein sequence ID" value="KAG5543880.1"/>
    <property type="molecule type" value="Genomic_DNA"/>
</dbReference>
<accession>A0AAV6JUN6</accession>
<feature type="compositionally biased region" description="Acidic residues" evidence="4">
    <location>
        <begin position="537"/>
        <end position="549"/>
    </location>
</feature>
<dbReference type="Gene3D" id="1.25.40.10">
    <property type="entry name" value="Tetratricopeptide repeat domain"/>
    <property type="match status" value="1"/>
</dbReference>
<dbReference type="InterPro" id="IPR011990">
    <property type="entry name" value="TPR-like_helical_dom_sf"/>
</dbReference>
<keyword evidence="6" id="KW-1185">Reference proteome</keyword>
<feature type="repeat" description="WD" evidence="3">
    <location>
        <begin position="678"/>
        <end position="710"/>
    </location>
</feature>
<reference evidence="5 6" key="1">
    <citation type="submission" date="2020-08" db="EMBL/GenBank/DDBJ databases">
        <title>Plant Genome Project.</title>
        <authorList>
            <person name="Zhang R.-G."/>
        </authorList>
    </citation>
    <scope>NUCLEOTIDE SEQUENCE [LARGE SCALE GENOMIC DNA]</scope>
    <source>
        <strain evidence="5">WSP0</strain>
        <tissue evidence="5">Leaf</tissue>
    </source>
</reference>
<feature type="compositionally biased region" description="Low complexity" evidence="4">
    <location>
        <begin position="885"/>
        <end position="900"/>
    </location>
</feature>
<name>A0AAV6JUN6_9ERIC</name>
<evidence type="ECO:0000256" key="1">
    <source>
        <dbReference type="ARBA" id="ARBA00022574"/>
    </source>
</evidence>
<evidence type="ECO:0000256" key="4">
    <source>
        <dbReference type="SAM" id="MobiDB-lite"/>
    </source>
</evidence>
<evidence type="ECO:0000256" key="3">
    <source>
        <dbReference type="PROSITE-ProRule" id="PRU00221"/>
    </source>
</evidence>
<dbReference type="InterPro" id="IPR015943">
    <property type="entry name" value="WD40/YVTN_repeat-like_dom_sf"/>
</dbReference>